<keyword evidence="1" id="KW-0812">Transmembrane</keyword>
<dbReference type="NCBIfam" id="NF040508">
    <property type="entry name" value="LVIS_2131_fam"/>
    <property type="match status" value="1"/>
</dbReference>
<dbReference type="InterPro" id="IPR049731">
    <property type="entry name" value="LVIS_2131-like"/>
</dbReference>
<gene>
    <name evidence="2" type="ORF">FC07_GL001368</name>
</gene>
<evidence type="ECO:0000313" key="3">
    <source>
        <dbReference type="Proteomes" id="UP000051461"/>
    </source>
</evidence>
<dbReference type="RefSeq" id="WP_057903860.1">
    <property type="nucleotide sequence ID" value="NZ_AZDA01000021.1"/>
</dbReference>
<dbReference type="STRING" id="1423726.FC07_GL001368"/>
<comment type="caution">
    <text evidence="2">The sequence shown here is derived from an EMBL/GenBank/DDBJ whole genome shotgun (WGS) entry which is preliminary data.</text>
</comment>
<dbReference type="Proteomes" id="UP000051461">
    <property type="component" value="Unassembled WGS sequence"/>
</dbReference>
<dbReference type="OrthoDB" id="2311501at2"/>
<evidence type="ECO:0000313" key="2">
    <source>
        <dbReference type="EMBL" id="KRK40166.1"/>
    </source>
</evidence>
<feature type="transmembrane region" description="Helical" evidence="1">
    <location>
        <begin position="6"/>
        <end position="26"/>
    </location>
</feature>
<evidence type="ECO:0000256" key="1">
    <source>
        <dbReference type="SAM" id="Phobius"/>
    </source>
</evidence>
<keyword evidence="3" id="KW-1185">Reference proteome</keyword>
<sequence>MAAINFLGIGLWIIVLGFMLFTFHNIRVRRLKRIIAGQKGFNGASFLLSGCFVVITVLGLWFAAYATFFRNVSMHNKNEVRVSYQYEPLVMSSIKGKFYDVKVVNGNGKEPIQYYTYWVKGARYQNNSRHATVSAGPHAINLDAAKYPWQRQKLAQYDQKTEQSYVATMKATYKSTIMNGLGLRAGRQATSFSIIRVQNSSVIYITPAK</sequence>
<dbReference type="AlphaFoldDB" id="A0A0R1H0P8"/>
<proteinExistence type="predicted"/>
<keyword evidence="1" id="KW-0472">Membrane</keyword>
<reference evidence="2 3" key="1">
    <citation type="journal article" date="2015" name="Genome Announc.">
        <title>Expanding the biotechnology potential of lactobacilli through comparative genomics of 213 strains and associated genera.</title>
        <authorList>
            <person name="Sun Z."/>
            <person name="Harris H.M."/>
            <person name="McCann A."/>
            <person name="Guo C."/>
            <person name="Argimon S."/>
            <person name="Zhang W."/>
            <person name="Yang X."/>
            <person name="Jeffery I.B."/>
            <person name="Cooney J.C."/>
            <person name="Kagawa T.F."/>
            <person name="Liu W."/>
            <person name="Song Y."/>
            <person name="Salvetti E."/>
            <person name="Wrobel A."/>
            <person name="Rasinkangas P."/>
            <person name="Parkhill J."/>
            <person name="Rea M.C."/>
            <person name="O'Sullivan O."/>
            <person name="Ritari J."/>
            <person name="Douillard F.P."/>
            <person name="Paul Ross R."/>
            <person name="Yang R."/>
            <person name="Briner A.E."/>
            <person name="Felis G.E."/>
            <person name="de Vos W.M."/>
            <person name="Barrangou R."/>
            <person name="Klaenhammer T.R."/>
            <person name="Caufield P.W."/>
            <person name="Cui Y."/>
            <person name="Zhang H."/>
            <person name="O'Toole P.W."/>
        </authorList>
    </citation>
    <scope>NUCLEOTIDE SEQUENCE [LARGE SCALE GENOMIC DNA]</scope>
    <source>
        <strain evidence="2 3">DSM 20003</strain>
    </source>
</reference>
<protein>
    <submittedName>
        <fullName evidence="2">Uncharacterized protein</fullName>
    </submittedName>
</protein>
<keyword evidence="1" id="KW-1133">Transmembrane helix</keyword>
<feature type="transmembrane region" description="Helical" evidence="1">
    <location>
        <begin position="46"/>
        <end position="68"/>
    </location>
</feature>
<name>A0A0R1H0P8_9LACO</name>
<dbReference type="PATRIC" id="fig|1423726.3.peg.1413"/>
<dbReference type="EMBL" id="AZDA01000021">
    <property type="protein sequence ID" value="KRK40166.1"/>
    <property type="molecule type" value="Genomic_DNA"/>
</dbReference>
<organism evidence="2 3">
    <name type="scientific">Loigolactobacillus bifermentans DSM 20003</name>
    <dbReference type="NCBI Taxonomy" id="1423726"/>
    <lineage>
        <taxon>Bacteria</taxon>
        <taxon>Bacillati</taxon>
        <taxon>Bacillota</taxon>
        <taxon>Bacilli</taxon>
        <taxon>Lactobacillales</taxon>
        <taxon>Lactobacillaceae</taxon>
        <taxon>Loigolactobacillus</taxon>
    </lineage>
</organism>
<accession>A0A0R1H0P8</accession>